<feature type="region of interest" description="Disordered" evidence="1">
    <location>
        <begin position="23"/>
        <end position="46"/>
    </location>
</feature>
<accession>A0A9D2SB96</accession>
<proteinExistence type="predicted"/>
<evidence type="ECO:0000256" key="1">
    <source>
        <dbReference type="SAM" id="MobiDB-lite"/>
    </source>
</evidence>
<dbReference type="PROSITE" id="PS51257">
    <property type="entry name" value="PROKAR_LIPOPROTEIN"/>
    <property type="match status" value="1"/>
</dbReference>
<evidence type="ECO:0000313" key="4">
    <source>
        <dbReference type="Proteomes" id="UP000823921"/>
    </source>
</evidence>
<comment type="caution">
    <text evidence="3">The sequence shown here is derived from an EMBL/GenBank/DDBJ whole genome shotgun (WGS) entry which is preliminary data.</text>
</comment>
<dbReference type="Proteomes" id="UP000823921">
    <property type="component" value="Unassembled WGS sequence"/>
</dbReference>
<name>A0A9D2SB96_9FIRM</name>
<gene>
    <name evidence="3" type="ORF">H9712_09050</name>
</gene>
<evidence type="ECO:0008006" key="5">
    <source>
        <dbReference type="Google" id="ProtNLM"/>
    </source>
</evidence>
<keyword evidence="2" id="KW-0732">Signal</keyword>
<dbReference type="AlphaFoldDB" id="A0A9D2SB96"/>
<feature type="chain" id="PRO_5038658074" description="DUF1344 domain-containing protein" evidence="2">
    <location>
        <begin position="23"/>
        <end position="112"/>
    </location>
</feature>
<reference evidence="3" key="2">
    <citation type="submission" date="2021-04" db="EMBL/GenBank/DDBJ databases">
        <authorList>
            <person name="Gilroy R."/>
        </authorList>
    </citation>
    <scope>NUCLEOTIDE SEQUENCE</scope>
    <source>
        <strain evidence="3">CHK192-8294</strain>
    </source>
</reference>
<feature type="signal peptide" evidence="2">
    <location>
        <begin position="1"/>
        <end position="22"/>
    </location>
</feature>
<evidence type="ECO:0000313" key="3">
    <source>
        <dbReference type="EMBL" id="HJB81122.1"/>
    </source>
</evidence>
<evidence type="ECO:0000256" key="2">
    <source>
        <dbReference type="SAM" id="SignalP"/>
    </source>
</evidence>
<sequence length="112" mass="11783">MKRKICLILTLVMVMLALSACGKMGGGKAADASPSQPQSTEQMEEKKVSGIINQMGDYLVLLTGDGEYQVMDYGKGVSADGFEEGDSVEITYTGELGVEGSNPVITAISKAK</sequence>
<protein>
    <recommendedName>
        <fullName evidence="5">DUF1344 domain-containing protein</fullName>
    </recommendedName>
</protein>
<reference evidence="3" key="1">
    <citation type="journal article" date="2021" name="PeerJ">
        <title>Extensive microbial diversity within the chicken gut microbiome revealed by metagenomics and culture.</title>
        <authorList>
            <person name="Gilroy R."/>
            <person name="Ravi A."/>
            <person name="Getino M."/>
            <person name="Pursley I."/>
            <person name="Horton D.L."/>
            <person name="Alikhan N.F."/>
            <person name="Baker D."/>
            <person name="Gharbi K."/>
            <person name="Hall N."/>
            <person name="Watson M."/>
            <person name="Adriaenssens E.M."/>
            <person name="Foster-Nyarko E."/>
            <person name="Jarju S."/>
            <person name="Secka A."/>
            <person name="Antonio M."/>
            <person name="Oren A."/>
            <person name="Chaudhuri R.R."/>
            <person name="La Ragione R."/>
            <person name="Hildebrand F."/>
            <person name="Pallen M.J."/>
        </authorList>
    </citation>
    <scope>NUCLEOTIDE SEQUENCE</scope>
    <source>
        <strain evidence="3">CHK192-8294</strain>
    </source>
</reference>
<dbReference type="EMBL" id="DWXO01000084">
    <property type="protein sequence ID" value="HJB81122.1"/>
    <property type="molecule type" value="Genomic_DNA"/>
</dbReference>
<organism evidence="3 4">
    <name type="scientific">Candidatus Flavonifractor intestinigallinarum</name>
    <dbReference type="NCBI Taxonomy" id="2838586"/>
    <lineage>
        <taxon>Bacteria</taxon>
        <taxon>Bacillati</taxon>
        <taxon>Bacillota</taxon>
        <taxon>Clostridia</taxon>
        <taxon>Eubacteriales</taxon>
        <taxon>Oscillospiraceae</taxon>
        <taxon>Flavonifractor</taxon>
    </lineage>
</organism>